<dbReference type="Proteomes" id="UP000887576">
    <property type="component" value="Unplaced"/>
</dbReference>
<sequence>MWNHFIYDLFHHRESKKSSNQPNPSEYVHANTPQDIQIKVEACKTPEPTHRHFSFFSKRLTTPEAYRHAALTEHS</sequence>
<accession>A0AC34QEW2</accession>
<organism evidence="1 2">
    <name type="scientific">Panagrolaimus sp. JU765</name>
    <dbReference type="NCBI Taxonomy" id="591449"/>
    <lineage>
        <taxon>Eukaryota</taxon>
        <taxon>Metazoa</taxon>
        <taxon>Ecdysozoa</taxon>
        <taxon>Nematoda</taxon>
        <taxon>Chromadorea</taxon>
        <taxon>Rhabditida</taxon>
        <taxon>Tylenchina</taxon>
        <taxon>Panagrolaimomorpha</taxon>
        <taxon>Panagrolaimoidea</taxon>
        <taxon>Panagrolaimidae</taxon>
        <taxon>Panagrolaimus</taxon>
    </lineage>
</organism>
<name>A0AC34QEW2_9BILA</name>
<protein>
    <submittedName>
        <fullName evidence="2">Uncharacterized protein</fullName>
    </submittedName>
</protein>
<evidence type="ECO:0000313" key="2">
    <source>
        <dbReference type="WBParaSite" id="JU765_v2.g15718.t1"/>
    </source>
</evidence>
<reference evidence="2" key="1">
    <citation type="submission" date="2022-11" db="UniProtKB">
        <authorList>
            <consortium name="WormBaseParasite"/>
        </authorList>
    </citation>
    <scope>IDENTIFICATION</scope>
</reference>
<evidence type="ECO:0000313" key="1">
    <source>
        <dbReference type="Proteomes" id="UP000887576"/>
    </source>
</evidence>
<dbReference type="WBParaSite" id="JU765_v2.g15718.t1">
    <property type="protein sequence ID" value="JU765_v2.g15718.t1"/>
    <property type="gene ID" value="JU765_v2.g15718"/>
</dbReference>
<proteinExistence type="predicted"/>